<dbReference type="EMBL" id="JAKNGE010000012">
    <property type="protein sequence ID" value="MCG4745995.1"/>
    <property type="molecule type" value="Genomic_DNA"/>
</dbReference>
<dbReference type="InterPro" id="IPR008756">
    <property type="entry name" value="Peptidase_M56"/>
</dbReference>
<keyword evidence="1" id="KW-0812">Transmembrane</keyword>
<dbReference type="Pfam" id="PF05569">
    <property type="entry name" value="Peptidase_M56"/>
    <property type="match status" value="1"/>
</dbReference>
<feature type="transmembrane region" description="Helical" evidence="1">
    <location>
        <begin position="99"/>
        <end position="120"/>
    </location>
</feature>
<dbReference type="PANTHER" id="PTHR34978:SF3">
    <property type="entry name" value="SLR0241 PROTEIN"/>
    <property type="match status" value="1"/>
</dbReference>
<proteinExistence type="predicted"/>
<sequence length="563" mass="62816">MQGFLITLAACSVTMSALALFYMAVTPLLAKRYSITGRYYAWLVIVLGLIIPFRPRSGNAVVKVHVPVNKPVPFIRTGTGAPMAVPVDSTTPSLPYITVWQMAAAVWLLGMIAFLAYHVIRHYRFLKLAARWSEGITDNQTLVLFQDLKDGMGISRPMELKVCSSIGTPMMAGFICPCILLPKAGLPEDGLSFVLKHELIHYRRRDLWYKCLVLAATAIHWFNPIVYMMAKVIDIQCELSCDKEVIRCADADTRQYYSETVISVARYQSRQKTALSTDFYGSRQSLRERIESIMDMSKKKSGIAVLCTALVLTMGTGTAFAAKAETEGIPGQIKEDIMVSPTFSYGYRFHADPETYAVYSSYGITVPDDGKMLLYDGERVRLFVDGHSDAETFFLDEEGTANLSVIRNADGNITGIERISREKAQEYSSAFFADDRSTDDRNTQDRSKEAAQVMAGQTKFGPYSSYGITVSADNQILYYKNQRVKLFADELPDGSFESLWYDEAGTVALSAIRDSEGRLTGVKGVSEETAEGYLKRAEADKQDVMRGLDEKVENRMKELFPEA</sequence>
<reference evidence="3" key="3">
    <citation type="submission" date="2022-01" db="EMBL/GenBank/DDBJ databases">
        <title>Collection of gut derived symbiotic bacterial strains cultured from healthy donors.</title>
        <authorList>
            <person name="Lin H."/>
            <person name="Kohout C."/>
            <person name="Waligurski E."/>
            <person name="Pamer E.G."/>
        </authorList>
    </citation>
    <scope>NUCLEOTIDE SEQUENCE</scope>
    <source>
        <strain evidence="3">DFI.6.55</strain>
    </source>
</reference>
<dbReference type="Proteomes" id="UP000669239">
    <property type="component" value="Unassembled WGS sequence"/>
</dbReference>
<name>A0AAW5BZH0_9FIRM</name>
<dbReference type="RefSeq" id="WP_165642743.1">
    <property type="nucleotide sequence ID" value="NZ_BAABZL010000001.1"/>
</dbReference>
<evidence type="ECO:0000313" key="5">
    <source>
        <dbReference type="Proteomes" id="UP000669239"/>
    </source>
</evidence>
<dbReference type="PANTHER" id="PTHR34978">
    <property type="entry name" value="POSSIBLE SENSOR-TRANSDUCER PROTEIN BLAR"/>
    <property type="match status" value="1"/>
</dbReference>
<accession>A0AAW5BZH0</accession>
<organism evidence="3 6">
    <name type="scientific">Enterocloster aldenensis</name>
    <dbReference type="NCBI Taxonomy" id="358742"/>
    <lineage>
        <taxon>Bacteria</taxon>
        <taxon>Bacillati</taxon>
        <taxon>Bacillota</taxon>
        <taxon>Clostridia</taxon>
        <taxon>Lachnospirales</taxon>
        <taxon>Lachnospiraceae</taxon>
        <taxon>Enterocloster</taxon>
    </lineage>
</organism>
<keyword evidence="1" id="KW-1133">Transmembrane helix</keyword>
<evidence type="ECO:0000313" key="4">
    <source>
        <dbReference type="EMBL" id="NSJ51043.1"/>
    </source>
</evidence>
<dbReference type="InterPro" id="IPR052173">
    <property type="entry name" value="Beta-lactam_resp_regulator"/>
</dbReference>
<feature type="transmembrane region" description="Helical" evidence="1">
    <location>
        <begin position="6"/>
        <end position="25"/>
    </location>
</feature>
<gene>
    <name evidence="4" type="ORF">G5B36_20355</name>
    <name evidence="3" type="ORF">L0N08_11275</name>
</gene>
<comment type="caution">
    <text evidence="3">The sequence shown here is derived from an EMBL/GenBank/DDBJ whole genome shotgun (WGS) entry which is preliminary data.</text>
</comment>
<dbReference type="AlphaFoldDB" id="A0AAW5BZH0"/>
<dbReference type="GeneID" id="97209106"/>
<dbReference type="CDD" id="cd07341">
    <property type="entry name" value="M56_BlaR1_MecR1_like"/>
    <property type="match status" value="1"/>
</dbReference>
<evidence type="ECO:0000313" key="3">
    <source>
        <dbReference type="EMBL" id="MCG4745995.1"/>
    </source>
</evidence>
<reference evidence="4" key="2">
    <citation type="submission" date="2020-02" db="EMBL/GenBank/DDBJ databases">
        <authorList>
            <person name="Littmann E."/>
            <person name="Sorbara M."/>
        </authorList>
    </citation>
    <scope>NUCLEOTIDE SEQUENCE</scope>
    <source>
        <strain evidence="4">MSK.1.17</strain>
    </source>
</reference>
<dbReference type="Proteomes" id="UP001299608">
    <property type="component" value="Unassembled WGS sequence"/>
</dbReference>
<keyword evidence="5" id="KW-1185">Reference proteome</keyword>
<reference evidence="4 5" key="1">
    <citation type="journal article" date="2020" name="Cell Host Microbe">
        <title>Functional and Genomic Variation between Human-Derived Isolates of Lachnospiraceae Reveals Inter- and Intra-Species Diversity.</title>
        <authorList>
            <person name="Sorbara M.T."/>
            <person name="Littmann E.R."/>
            <person name="Fontana E."/>
            <person name="Moody T.U."/>
            <person name="Kohout C.E."/>
            <person name="Gjonbalaj M."/>
            <person name="Eaton V."/>
            <person name="Seok R."/>
            <person name="Leiner I.M."/>
            <person name="Pamer E.G."/>
        </authorList>
    </citation>
    <scope>NUCLEOTIDE SEQUENCE [LARGE SCALE GENOMIC DNA]</scope>
    <source>
        <strain evidence="4 5">MSK.1.17</strain>
    </source>
</reference>
<feature type="transmembrane region" description="Helical" evidence="1">
    <location>
        <begin position="37"/>
        <end position="53"/>
    </location>
</feature>
<protein>
    <submittedName>
        <fullName evidence="3">Peptidase M56</fullName>
    </submittedName>
</protein>
<evidence type="ECO:0000256" key="1">
    <source>
        <dbReference type="SAM" id="Phobius"/>
    </source>
</evidence>
<feature type="domain" description="Peptidase M56" evidence="2">
    <location>
        <begin position="8"/>
        <end position="293"/>
    </location>
</feature>
<feature type="transmembrane region" description="Helical" evidence="1">
    <location>
        <begin position="207"/>
        <end position="230"/>
    </location>
</feature>
<keyword evidence="1" id="KW-0472">Membrane</keyword>
<dbReference type="EMBL" id="JAAITT010000034">
    <property type="protein sequence ID" value="NSJ51043.1"/>
    <property type="molecule type" value="Genomic_DNA"/>
</dbReference>
<evidence type="ECO:0000259" key="2">
    <source>
        <dbReference type="Pfam" id="PF05569"/>
    </source>
</evidence>
<evidence type="ECO:0000313" key="6">
    <source>
        <dbReference type="Proteomes" id="UP001299608"/>
    </source>
</evidence>